<dbReference type="InterPro" id="IPR011989">
    <property type="entry name" value="ARM-like"/>
</dbReference>
<dbReference type="Proteomes" id="UP001057375">
    <property type="component" value="Unassembled WGS sequence"/>
</dbReference>
<dbReference type="SUPFAM" id="SSF48371">
    <property type="entry name" value="ARM repeat"/>
    <property type="match status" value="2"/>
</dbReference>
<sequence length="2102" mass="235860">MSEPPNPKSLSHVRCAACGEVVHLKNCKNHARKHGYVVATSKADKSIHKENLAVDLILMHDLLVPSLKKNLNSTKNFFLFLKMLTPIIVRGETIFQKVEEIGIVIQAFMTHFITSASWTTVSSMFLSYFEGISLNQHSLISTVYLHSNDHPFIFSTSFPYDKHSLVIIQEVTLLFAVLLSSNHPFSNYEVCDYLFHALDFPRETYFNSESIFSSESSDKWLKLSFHKASCVVLIGSLINRCHEVSLRHLDAIISQVFKLSSQMAPELFEFTPIITKSHTSISLSLALYFGIIIVSKRKFQTDSVRTHNEEQEKGEVRKDFSSLTPMKSPKPGSKHSLSDIHHSGDDSLHLLSYLTYYADFIPPVLVCVVRRSLVATDVKDSIFALIRYFCAYIEENDEEIDRIMTQSINTILTSIVVSAHPVKSVFFACFILNLVEKCLILRDSFISEVSARCILKIVSVMMLHSDCSIRCYASGLCSRMVKHMAQHGRGDCVAWAIRNTLELGIKEKAVAKSLIFNVIKSFVSTIKCQMSFISNYNLIGTYSLLRILGRFKTSRIHGSGCEFVTACSIFCTIFPSFDVFSLSKWILFKQELCELQDEGVSYDGLKLAGFESNVVKSLHFIASGDIIVYLLALVCGVLDSLRIEYLISCSTLKKKEREGEGEKEEREKEEEVSLSHLRDNIGRCLYILEKLTFLGSVSIGRSSPLIFSNCSSFVLRRMLFALSAFNSPSFLPFGMRFMMCKIITNVLKFPQIRFSQKSICSILSFSYLFISPNIIRSEISGHSFHTSLEPRELHRILLWDLIRKREMEEKIKQKKEIEERKKMKSGKGSKTKKTSKGTKKTSKEFKNSDQIESPAESQQKQLEEEISPEMTREVIFEVDTKLSETDLVIPHTDLSIMMDNVISAFVYEMNRMNEEKNEQADIVIGLICGLWEPIFREKVAIFGDKYQKVFLDDDSAWAIHMCPGYLPSGASFETILDKYSVSMADLIFPFLISTNLCVSSSSTLSLMVAYSLWRILNLHRIDLETRVADPEKLHDGDEIVKDFSDDISDSVKILSSFLKRQSVSLSPLPLLLSLLLVGLSSDLMSIRSLCLTALWMLHNGTLAEIPAPFLAPLLLNSCDHALSPEKRKICVDLIASSEQGILYLDDSHPDGYDGEGKESIHSHSDGIWPVVSRVSRILTPYLLLSDLNWVGNIIQTLIKRVWSIAVQVEINMERDQAVSTHTTLGNSVKNGIFVNMVLWTLFKRIPESHRVILIFIDTLVHEIVSFTEPCVEKESFTSSRDSKMVSAGKKRKKVDLVSVLDNCCSFCLDCISSVDGSVRNVAYSALKSLITHSNHVVISSLFIPRLLAKSKAISSSTTLSIACTNHSYVSISSLLAVACKRTSSLKHAKRITTELIDGVLKCCGAKSQLLNTIDPLKQVYSVILGAKMHEFSTKTLQYVKKFMYSESSTCFSLQICSVYLYFALLSVHGLSCFVKDGFVQSGLGFILTTLNGKSVNKKVCGCIMVEATIFVYGSLVEPFIPLIVLPLSRLLCDSSDVVSSRAERTLQAVLHSLSVDGIIFLVNKIISTMEGYKTNKTSIGINSVPPFFGNIHLEGDEEEEEEEEGVDKEEEELMKLESSTNTEESSIEWQLFCGCVSAIGYISKIAPEIISFFLPTLIPFIRSAIHDARKSIRDAISFCFVCIGDSCANSRLREPISQMVRCLLGGIESNPRTLDRLLDELKHVELTSRLKIGELSLLIPLLMDSLSSSSVTARQSSLVFLSSLPQLSSALALSSFSQIMLYPLVDIAINSTIENERRSACYAISNLQHVFGERLIQHFDTHLKKFFAQSFSSALENYGLIRVSLRNKVQIIKGIDTSLDKLLHSFKQAREHIDIQSLLIDENIASSIRDIDASGGFDVFASLYSNSHLTGIVEYVNDDDTADSCNTADSSQKVVNNTIDRDSLEKIIMLECVSICESLLWLAEKKDSSVWIDIDFPRIFSYISVIPRLLRMSFRATSEEPLRMIVLKVCEICSRIVVQNACTKEKENSVDSSNILVPFCSAILSSMLNGVDLEKNQSLICMISIVSLLRDFMKDSNLTLSSSLPLASIMEEKEEEEEERDS</sequence>
<evidence type="ECO:0000313" key="3">
    <source>
        <dbReference type="Proteomes" id="UP001057375"/>
    </source>
</evidence>
<feature type="region of interest" description="Disordered" evidence="1">
    <location>
        <begin position="1595"/>
        <end position="1621"/>
    </location>
</feature>
<organism evidence="2 3">
    <name type="scientific">Aduncisulcus paluster</name>
    <dbReference type="NCBI Taxonomy" id="2918883"/>
    <lineage>
        <taxon>Eukaryota</taxon>
        <taxon>Metamonada</taxon>
        <taxon>Carpediemonas-like organisms</taxon>
        <taxon>Aduncisulcus</taxon>
    </lineage>
</organism>
<proteinExistence type="predicted"/>
<feature type="compositionally biased region" description="Basic and acidic residues" evidence="1">
    <location>
        <begin position="304"/>
        <end position="320"/>
    </location>
</feature>
<feature type="region of interest" description="Disordered" evidence="1">
    <location>
        <begin position="304"/>
        <end position="338"/>
    </location>
</feature>
<feature type="region of interest" description="Disordered" evidence="1">
    <location>
        <begin position="813"/>
        <end position="866"/>
    </location>
</feature>
<name>A0ABQ5KTB3_9EUKA</name>
<feature type="compositionally biased region" description="Polar residues" evidence="1">
    <location>
        <begin position="850"/>
        <end position="860"/>
    </location>
</feature>
<feature type="compositionally biased region" description="Acidic residues" evidence="1">
    <location>
        <begin position="1595"/>
        <end position="1612"/>
    </location>
</feature>
<reference evidence="2" key="1">
    <citation type="submission" date="2022-03" db="EMBL/GenBank/DDBJ databases">
        <title>Draft genome sequence of Aduncisulcus paluster, a free-living microaerophilic Fornicata.</title>
        <authorList>
            <person name="Yuyama I."/>
            <person name="Kume K."/>
            <person name="Tamura T."/>
            <person name="Inagaki Y."/>
            <person name="Hashimoto T."/>
        </authorList>
    </citation>
    <scope>NUCLEOTIDE SEQUENCE</scope>
    <source>
        <strain evidence="2">NY0171</strain>
    </source>
</reference>
<gene>
    <name evidence="2" type="ORF">ADUPG1_008458</name>
</gene>
<dbReference type="EMBL" id="BQXS01010956">
    <property type="protein sequence ID" value="GKT35266.1"/>
    <property type="molecule type" value="Genomic_DNA"/>
</dbReference>
<accession>A0ABQ5KTB3</accession>
<protein>
    <submittedName>
        <fullName evidence="2">Uncharacterized protein</fullName>
    </submittedName>
</protein>
<feature type="compositionally biased region" description="Basic residues" evidence="1">
    <location>
        <begin position="822"/>
        <end position="840"/>
    </location>
</feature>
<dbReference type="Gene3D" id="1.25.10.10">
    <property type="entry name" value="Leucine-rich Repeat Variant"/>
    <property type="match status" value="1"/>
</dbReference>
<evidence type="ECO:0000313" key="2">
    <source>
        <dbReference type="EMBL" id="GKT35266.1"/>
    </source>
</evidence>
<evidence type="ECO:0000256" key="1">
    <source>
        <dbReference type="SAM" id="MobiDB-lite"/>
    </source>
</evidence>
<dbReference type="InterPro" id="IPR016024">
    <property type="entry name" value="ARM-type_fold"/>
</dbReference>
<comment type="caution">
    <text evidence="2">The sequence shown here is derived from an EMBL/GenBank/DDBJ whole genome shotgun (WGS) entry which is preliminary data.</text>
</comment>
<keyword evidence="3" id="KW-1185">Reference proteome</keyword>